<dbReference type="NCBIfam" id="TIGR00585">
    <property type="entry name" value="mutl"/>
    <property type="match status" value="1"/>
</dbReference>
<reference evidence="5" key="1">
    <citation type="journal article" date="2023" name="Science">
        <title>Genome structures resolve the early diversification of teleost fishes.</title>
        <authorList>
            <person name="Parey E."/>
            <person name="Louis A."/>
            <person name="Montfort J."/>
            <person name="Bouchez O."/>
            <person name="Roques C."/>
            <person name="Iampietro C."/>
            <person name="Lluch J."/>
            <person name="Castinel A."/>
            <person name="Donnadieu C."/>
            <person name="Desvignes T."/>
            <person name="Floi Bucao C."/>
            <person name="Jouanno E."/>
            <person name="Wen M."/>
            <person name="Mejri S."/>
            <person name="Dirks R."/>
            <person name="Jansen H."/>
            <person name="Henkel C."/>
            <person name="Chen W.J."/>
            <person name="Zahm M."/>
            <person name="Cabau C."/>
            <person name="Klopp C."/>
            <person name="Thompson A.W."/>
            <person name="Robinson-Rechavi M."/>
            <person name="Braasch I."/>
            <person name="Lecointre G."/>
            <person name="Bobe J."/>
            <person name="Postlethwait J.H."/>
            <person name="Berthelot C."/>
            <person name="Roest Crollius H."/>
            <person name="Guiguen Y."/>
        </authorList>
    </citation>
    <scope>NUCLEOTIDE SEQUENCE</scope>
    <source>
        <strain evidence="5">NC1722</strain>
    </source>
</reference>
<feature type="compositionally biased region" description="Low complexity" evidence="3">
    <location>
        <begin position="377"/>
        <end position="390"/>
    </location>
</feature>
<dbReference type="GO" id="GO:0016887">
    <property type="term" value="F:ATP hydrolysis activity"/>
    <property type="evidence" value="ECO:0007669"/>
    <property type="project" value="InterPro"/>
</dbReference>
<dbReference type="PANTHER" id="PTHR10073:SF54">
    <property type="entry name" value="PMS1 PROTEIN HOMOLOG 1"/>
    <property type="match status" value="1"/>
</dbReference>
<dbReference type="GO" id="GO:0005524">
    <property type="term" value="F:ATP binding"/>
    <property type="evidence" value="ECO:0007669"/>
    <property type="project" value="InterPro"/>
</dbReference>
<feature type="region of interest" description="Disordered" evidence="3">
    <location>
        <begin position="489"/>
        <end position="526"/>
    </location>
</feature>
<dbReference type="Pfam" id="PF01119">
    <property type="entry name" value="DNA_mis_repair"/>
    <property type="match status" value="1"/>
</dbReference>
<dbReference type="FunFam" id="3.30.230.10:FF:000030">
    <property type="entry name" value="PMS1 homolog 1, mismatch repair system component"/>
    <property type="match status" value="1"/>
</dbReference>
<name>A0AAD7R7R2_9TELE</name>
<dbReference type="InterPro" id="IPR014721">
    <property type="entry name" value="Ribsml_uS5_D2-typ_fold_subgr"/>
</dbReference>
<dbReference type="PROSITE" id="PS00058">
    <property type="entry name" value="DNA_MISMATCH_REPAIR_1"/>
    <property type="match status" value="1"/>
</dbReference>
<dbReference type="GO" id="GO:0030983">
    <property type="term" value="F:mismatched DNA binding"/>
    <property type="evidence" value="ECO:0007669"/>
    <property type="project" value="InterPro"/>
</dbReference>
<dbReference type="CDD" id="cd16926">
    <property type="entry name" value="HATPase_MutL-MLH-PMS-like"/>
    <property type="match status" value="1"/>
</dbReference>
<evidence type="ECO:0000256" key="2">
    <source>
        <dbReference type="ARBA" id="ARBA00022763"/>
    </source>
</evidence>
<dbReference type="InterPro" id="IPR038973">
    <property type="entry name" value="MutL/Mlh/Pms-like"/>
</dbReference>
<protein>
    <recommendedName>
        <fullName evidence="4">DNA mismatch repair protein S5 domain-containing protein</fullName>
    </recommendedName>
</protein>
<dbReference type="Pfam" id="PF13589">
    <property type="entry name" value="HATPase_c_3"/>
    <property type="match status" value="1"/>
</dbReference>
<organism evidence="5 6">
    <name type="scientific">Aldrovandia affinis</name>
    <dbReference type="NCBI Taxonomy" id="143900"/>
    <lineage>
        <taxon>Eukaryota</taxon>
        <taxon>Metazoa</taxon>
        <taxon>Chordata</taxon>
        <taxon>Craniata</taxon>
        <taxon>Vertebrata</taxon>
        <taxon>Euteleostomi</taxon>
        <taxon>Actinopterygii</taxon>
        <taxon>Neopterygii</taxon>
        <taxon>Teleostei</taxon>
        <taxon>Notacanthiformes</taxon>
        <taxon>Halosauridae</taxon>
        <taxon>Aldrovandia</taxon>
    </lineage>
</organism>
<dbReference type="Gene3D" id="3.30.565.10">
    <property type="entry name" value="Histidine kinase-like ATPase, C-terminal domain"/>
    <property type="match status" value="1"/>
</dbReference>
<dbReference type="PANTHER" id="PTHR10073">
    <property type="entry name" value="DNA MISMATCH REPAIR PROTEIN MLH, PMS, MUTL"/>
    <property type="match status" value="1"/>
</dbReference>
<dbReference type="SUPFAM" id="SSF54211">
    <property type="entry name" value="Ribosomal protein S5 domain 2-like"/>
    <property type="match status" value="1"/>
</dbReference>
<feature type="domain" description="DNA mismatch repair protein S5" evidence="4">
    <location>
        <begin position="210"/>
        <end position="339"/>
    </location>
</feature>
<dbReference type="CDD" id="cd03485">
    <property type="entry name" value="MutL_Trans_hPMS_1_like"/>
    <property type="match status" value="1"/>
</dbReference>
<dbReference type="AlphaFoldDB" id="A0AAD7R7R2"/>
<dbReference type="InterPro" id="IPR036890">
    <property type="entry name" value="HATPase_C_sf"/>
</dbReference>
<keyword evidence="2" id="KW-0227">DNA damage</keyword>
<comment type="similarity">
    <text evidence="1">Belongs to the DNA mismatch repair MutL/HexB family.</text>
</comment>
<dbReference type="GO" id="GO:0140664">
    <property type="term" value="F:ATP-dependent DNA damage sensor activity"/>
    <property type="evidence" value="ECO:0007669"/>
    <property type="project" value="InterPro"/>
</dbReference>
<dbReference type="GO" id="GO:0006298">
    <property type="term" value="P:mismatch repair"/>
    <property type="evidence" value="ECO:0007669"/>
    <property type="project" value="InterPro"/>
</dbReference>
<sequence>MKALSADTIRILSSSQVITSVVNVVKELLENSLDAGASSVDVKLENYGLDRIEVRDNGSGIHARDTAVMAMRHYTSKISSHQDLERLETYGFRGEALGSLCAVAEVVITTKTAGDDISTRYTLDLTGKVISQKPSHLGQGTTVCALKLFKNLPVRRQFYSNARKCKEELKKVQDVLMAYAIIKPELRVTCTHNKAVVWQKARVSDHRTALLAALGTSCVANLLPLHHRQEQPQITIDGYFPKPGSDFALTSSSNPDRTFIFVNDRPVRDKDLLKVVRQQYNSQAGRDSSHSRCPMLMMSITVPPRAVDVNLTPDKTQVMLHHREAVLSAVEAMLVSLYGPQTSCGPAPPDTSCGPAPPGTSCDPAPPGTSCDPAPPGASCDPAPPDASCDPAPPGTSCDPATDVAPPGSVLEGLWAGPGPESLITHGQASCHRDPRAGTPDLDRTANTSSSSSSDDWLLNRSLCGSEADSSVARDDVLLSCAGLSDLASASGPGQDLGGGAAEVPADRWSAGRAFRDRDTGNIWSP</sequence>
<proteinExistence type="inferred from homology"/>
<dbReference type="InterPro" id="IPR013507">
    <property type="entry name" value="DNA_mismatch_S5_2-like"/>
</dbReference>
<comment type="caution">
    <text evidence="5">The sequence shown here is derived from an EMBL/GenBank/DDBJ whole genome shotgun (WGS) entry which is preliminary data.</text>
</comment>
<evidence type="ECO:0000256" key="1">
    <source>
        <dbReference type="ARBA" id="ARBA00006082"/>
    </source>
</evidence>
<dbReference type="EMBL" id="JAINUG010000463">
    <property type="protein sequence ID" value="KAJ8367637.1"/>
    <property type="molecule type" value="Genomic_DNA"/>
</dbReference>
<dbReference type="SMART" id="SM01340">
    <property type="entry name" value="DNA_mis_repair"/>
    <property type="match status" value="1"/>
</dbReference>
<dbReference type="Proteomes" id="UP001221898">
    <property type="component" value="Unassembled WGS sequence"/>
</dbReference>
<evidence type="ECO:0000313" key="5">
    <source>
        <dbReference type="EMBL" id="KAJ8367637.1"/>
    </source>
</evidence>
<dbReference type="InterPro" id="IPR014762">
    <property type="entry name" value="DNA_mismatch_repair_CS"/>
</dbReference>
<dbReference type="SUPFAM" id="SSF55874">
    <property type="entry name" value="ATPase domain of HSP90 chaperone/DNA topoisomerase II/histidine kinase"/>
    <property type="match status" value="1"/>
</dbReference>
<evidence type="ECO:0000313" key="6">
    <source>
        <dbReference type="Proteomes" id="UP001221898"/>
    </source>
</evidence>
<dbReference type="FunFam" id="3.30.565.10:FF:000017">
    <property type="entry name" value="PMS1 homolog 1, mismatch repair system component"/>
    <property type="match status" value="1"/>
</dbReference>
<accession>A0AAD7R7R2</accession>
<gene>
    <name evidence="5" type="ORF">AAFF_G00314240</name>
</gene>
<keyword evidence="6" id="KW-1185">Reference proteome</keyword>
<feature type="compositionally biased region" description="Basic and acidic residues" evidence="3">
    <location>
        <begin position="431"/>
        <end position="444"/>
    </location>
</feature>
<evidence type="ECO:0000259" key="4">
    <source>
        <dbReference type="SMART" id="SM01340"/>
    </source>
</evidence>
<feature type="region of interest" description="Disordered" evidence="3">
    <location>
        <begin position="346"/>
        <end position="458"/>
    </location>
</feature>
<evidence type="ECO:0000256" key="3">
    <source>
        <dbReference type="SAM" id="MobiDB-lite"/>
    </source>
</evidence>
<dbReference type="InterPro" id="IPR020568">
    <property type="entry name" value="Ribosomal_Su5_D2-typ_SF"/>
</dbReference>
<dbReference type="GO" id="GO:0032389">
    <property type="term" value="C:MutLalpha complex"/>
    <property type="evidence" value="ECO:0007669"/>
    <property type="project" value="TreeGrafter"/>
</dbReference>
<dbReference type="Gene3D" id="3.30.230.10">
    <property type="match status" value="1"/>
</dbReference>
<dbReference type="InterPro" id="IPR002099">
    <property type="entry name" value="MutL/Mlh/PMS"/>
</dbReference>